<dbReference type="EMBL" id="JAGGMV010000005">
    <property type="protein sequence ID" value="MBP2202029.1"/>
    <property type="molecule type" value="Genomic_DNA"/>
</dbReference>
<dbReference type="EC" id="1.12.99.-" evidence="3"/>
<protein>
    <submittedName>
        <fullName evidence="3">F420-non-reducing hydrogenase small subunit</fullName>
        <ecNumber evidence="3">1.12.99.-</ecNumber>
    </submittedName>
</protein>
<dbReference type="Pfam" id="PF01058">
    <property type="entry name" value="Oxidored_q6"/>
    <property type="match status" value="1"/>
</dbReference>
<dbReference type="GO" id="GO:0016491">
    <property type="term" value="F:oxidoreductase activity"/>
    <property type="evidence" value="ECO:0007669"/>
    <property type="project" value="UniProtKB-KW"/>
</dbReference>
<dbReference type="RefSeq" id="WP_209591548.1">
    <property type="nucleotide sequence ID" value="NZ_JAGGMU010000005.1"/>
</dbReference>
<evidence type="ECO:0000259" key="2">
    <source>
        <dbReference type="Pfam" id="PF01058"/>
    </source>
</evidence>
<dbReference type="Proteomes" id="UP000740329">
    <property type="component" value="Unassembled WGS sequence"/>
</dbReference>
<dbReference type="GO" id="GO:0051536">
    <property type="term" value="F:iron-sulfur cluster binding"/>
    <property type="evidence" value="ECO:0007669"/>
    <property type="project" value="InterPro"/>
</dbReference>
<reference evidence="3" key="1">
    <citation type="submission" date="2021-03" db="EMBL/GenBank/DDBJ databases">
        <title>Genomic Encyclopedia of Type Strains, Phase IV (KMG-V): Genome sequencing to study the core and pangenomes of soil and plant-associated prokaryotes.</title>
        <authorList>
            <person name="Whitman W."/>
        </authorList>
    </citation>
    <scope>NUCLEOTIDE SEQUENCE</scope>
    <source>
        <strain evidence="3">C4</strain>
    </source>
</reference>
<dbReference type="InterPro" id="IPR051349">
    <property type="entry name" value="Hydrogenase_assoc-protein"/>
</dbReference>
<dbReference type="Gene3D" id="3.40.50.700">
    <property type="entry name" value="NADH:ubiquinone oxidoreductase-like, 20kDa subunit"/>
    <property type="match status" value="1"/>
</dbReference>
<dbReference type="SUPFAM" id="SSF56770">
    <property type="entry name" value="HydA/Nqo6-like"/>
    <property type="match status" value="1"/>
</dbReference>
<dbReference type="PANTHER" id="PTHR42845">
    <property type="entry name" value="COENZYME F420-REDUCING HYDROGENASE, GAMMA SUBUNIT"/>
    <property type="match status" value="1"/>
</dbReference>
<comment type="caution">
    <text evidence="3">The sequence shown here is derived from an EMBL/GenBank/DDBJ whole genome shotgun (WGS) entry which is preliminary data.</text>
</comment>
<keyword evidence="1 3" id="KW-0560">Oxidoreductase</keyword>
<evidence type="ECO:0000313" key="4">
    <source>
        <dbReference type="Proteomes" id="UP000740329"/>
    </source>
</evidence>
<evidence type="ECO:0000313" key="3">
    <source>
        <dbReference type="EMBL" id="MBP2202029.1"/>
    </source>
</evidence>
<name>A0A8J7UTT8_METVO</name>
<gene>
    <name evidence="3" type="ORF">J3E07_001470</name>
</gene>
<dbReference type="AlphaFoldDB" id="A0A8J7UTT8"/>
<dbReference type="PANTHER" id="PTHR42845:SF2">
    <property type="entry name" value="F420-NON-REDUCING HYDROGENASE VHU SUBUNIT G"/>
    <property type="match status" value="1"/>
</dbReference>
<sequence length="303" mass="32882">MVKIATTWLGCCSGCHISLLDLHEDLLGILEQVELIHSPVLMDVKEIPDDIDVALIEGGVRNEENLHIAKEMRKKAKVVIAFGTCAVYGGIPGMGNLYSNEELLEKAYKTTITTKNDEGIIPSEEVPALTSRVTPLSQVIDVDYILPGCPPKPELIASVLTALLEGKEPELSNKNMCEVCPREKSSEGVVVGELKRNYEGEIDPKKCLLEQGYVCMGVATRASCGALCPSAGVPCTGCYGPTDKVVDQGAKMISALASDYKVDDDKEMNPKELPNKIIDKVGSFYKFTLPSALIPVKNDRNKK</sequence>
<accession>A0A8J7UTT8</accession>
<dbReference type="InterPro" id="IPR006137">
    <property type="entry name" value="NADH_UbQ_OxRdtase-like_20kDa"/>
</dbReference>
<proteinExistence type="predicted"/>
<evidence type="ECO:0000256" key="1">
    <source>
        <dbReference type="ARBA" id="ARBA00023002"/>
    </source>
</evidence>
<dbReference type="InterPro" id="IPR037024">
    <property type="entry name" value="NiFe_Hase_small_N_sf"/>
</dbReference>
<organism evidence="3 4">
    <name type="scientific">Methanococcus voltae</name>
    <dbReference type="NCBI Taxonomy" id="2188"/>
    <lineage>
        <taxon>Archaea</taxon>
        <taxon>Methanobacteriati</taxon>
        <taxon>Methanobacteriota</taxon>
        <taxon>Methanomada group</taxon>
        <taxon>Methanococci</taxon>
        <taxon>Methanococcales</taxon>
        <taxon>Methanococcaceae</taxon>
        <taxon>Methanococcus</taxon>
    </lineage>
</organism>
<dbReference type="OrthoDB" id="37913at2157"/>
<feature type="domain" description="NADH:ubiquinone oxidoreductase-like 20kDa subunit" evidence="2">
    <location>
        <begin position="12"/>
        <end position="163"/>
    </location>
</feature>